<name>A0A3P7J7Y5_STRVU</name>
<dbReference type="Proteomes" id="UP000270094">
    <property type="component" value="Unassembled WGS sequence"/>
</dbReference>
<evidence type="ECO:0000313" key="2">
    <source>
        <dbReference type="EMBL" id="VDM81451.1"/>
    </source>
</evidence>
<evidence type="ECO:0000313" key="3">
    <source>
        <dbReference type="Proteomes" id="UP000270094"/>
    </source>
</evidence>
<accession>A0A3P7J7Y5</accession>
<dbReference type="AlphaFoldDB" id="A0A3P7J7Y5"/>
<proteinExistence type="predicted"/>
<gene>
    <name evidence="2" type="ORF">SVUK_LOCUS16449</name>
</gene>
<keyword evidence="3" id="KW-1185">Reference proteome</keyword>
<protein>
    <submittedName>
        <fullName evidence="2">Uncharacterized protein</fullName>
    </submittedName>
</protein>
<reference evidence="2 3" key="1">
    <citation type="submission" date="2018-11" db="EMBL/GenBank/DDBJ databases">
        <authorList>
            <consortium name="Pathogen Informatics"/>
        </authorList>
    </citation>
    <scope>NUCLEOTIDE SEQUENCE [LARGE SCALE GENOMIC DNA]</scope>
</reference>
<feature type="compositionally biased region" description="Polar residues" evidence="1">
    <location>
        <begin position="79"/>
        <end position="93"/>
    </location>
</feature>
<sequence>MGLLEVEKLVRAACIEANVEPVLEQVSERLQSVTKPSVLNPDELPVTMKTGVKQLPFAPLATAAAVGRLTFTTTMPQEFSTQRHAVHPSSETQLPKPIDRPMFGKPKRLVHRRKKDRGKFIRKAIQKEKGSLTKLK</sequence>
<organism evidence="2 3">
    <name type="scientific">Strongylus vulgaris</name>
    <name type="common">Blood worm</name>
    <dbReference type="NCBI Taxonomy" id="40348"/>
    <lineage>
        <taxon>Eukaryota</taxon>
        <taxon>Metazoa</taxon>
        <taxon>Ecdysozoa</taxon>
        <taxon>Nematoda</taxon>
        <taxon>Chromadorea</taxon>
        <taxon>Rhabditida</taxon>
        <taxon>Rhabditina</taxon>
        <taxon>Rhabditomorpha</taxon>
        <taxon>Strongyloidea</taxon>
        <taxon>Strongylidae</taxon>
        <taxon>Strongylus</taxon>
    </lineage>
</organism>
<feature type="region of interest" description="Disordered" evidence="1">
    <location>
        <begin position="79"/>
        <end position="118"/>
    </location>
</feature>
<feature type="compositionally biased region" description="Basic residues" evidence="1">
    <location>
        <begin position="105"/>
        <end position="118"/>
    </location>
</feature>
<dbReference type="EMBL" id="UYYB01112964">
    <property type="protein sequence ID" value="VDM81451.1"/>
    <property type="molecule type" value="Genomic_DNA"/>
</dbReference>
<evidence type="ECO:0000256" key="1">
    <source>
        <dbReference type="SAM" id="MobiDB-lite"/>
    </source>
</evidence>